<name>A0A7J7JRH4_BUGNE</name>
<dbReference type="PANTHER" id="PTHR18934:SF118">
    <property type="entry name" value="ATP-DEPENDENT RNA HELICASE DHX33"/>
    <property type="match status" value="1"/>
</dbReference>
<gene>
    <name evidence="6" type="ORF">EB796_012762</name>
</gene>
<dbReference type="GO" id="GO:0003725">
    <property type="term" value="F:double-stranded RNA binding"/>
    <property type="evidence" value="ECO:0007669"/>
    <property type="project" value="TreeGrafter"/>
</dbReference>
<dbReference type="OrthoDB" id="10253254at2759"/>
<dbReference type="EMBL" id="VXIV02001880">
    <property type="protein sequence ID" value="KAF6028930.1"/>
    <property type="molecule type" value="Genomic_DNA"/>
</dbReference>
<keyword evidence="3" id="KW-0347">Helicase</keyword>
<dbReference type="GO" id="GO:0005524">
    <property type="term" value="F:ATP binding"/>
    <property type="evidence" value="ECO:0007669"/>
    <property type="project" value="InterPro"/>
</dbReference>
<evidence type="ECO:0000256" key="1">
    <source>
        <dbReference type="ARBA" id="ARBA00012552"/>
    </source>
</evidence>
<sequence>MSNNIENQRRKLPIYSCRKRLAKELYNRTNIILIGETGCGKTTQVPQFIFEARLNRGHAIACTQPRRVAAVTIATRVAQEMTTELGKLVGYCVRFDDCTSPETKIKYMTDGMLLRESVLDPMLRRYSFVVLDEAHERTLHTDVLFGICKRAQAMRKAEQRLPLKIVVMSATMDADHFSRYFQADVLYLEGRSYPVEIPTVIEVLLT</sequence>
<reference evidence="6" key="1">
    <citation type="submission" date="2020-06" db="EMBL/GenBank/DDBJ databases">
        <title>Draft genome of Bugula neritina, a colonial animal packing powerful symbionts and potential medicines.</title>
        <authorList>
            <person name="Rayko M."/>
        </authorList>
    </citation>
    <scope>NUCLEOTIDE SEQUENCE [LARGE SCALE GENOMIC DNA]</scope>
    <source>
        <strain evidence="6">Kwan_BN1</strain>
    </source>
</reference>
<evidence type="ECO:0000256" key="4">
    <source>
        <dbReference type="ARBA" id="ARBA00047984"/>
    </source>
</evidence>
<dbReference type="EC" id="3.6.4.13" evidence="1"/>
<evidence type="ECO:0000313" key="6">
    <source>
        <dbReference type="EMBL" id="KAF6028930.1"/>
    </source>
</evidence>
<comment type="caution">
    <text evidence="6">The sequence shown here is derived from an EMBL/GenBank/DDBJ whole genome shotgun (WGS) entry which is preliminary data.</text>
</comment>
<keyword evidence="7" id="KW-1185">Reference proteome</keyword>
<feature type="domain" description="Helicase ATP-binding" evidence="5">
    <location>
        <begin position="22"/>
        <end position="190"/>
    </location>
</feature>
<dbReference type="AlphaFoldDB" id="A0A7J7JRH4"/>
<dbReference type="Pfam" id="PF00270">
    <property type="entry name" value="DEAD"/>
    <property type="match status" value="1"/>
</dbReference>
<dbReference type="PROSITE" id="PS51192">
    <property type="entry name" value="HELICASE_ATP_BIND_1"/>
    <property type="match status" value="1"/>
</dbReference>
<keyword evidence="2" id="KW-0378">Hydrolase</keyword>
<dbReference type="GO" id="GO:0016787">
    <property type="term" value="F:hydrolase activity"/>
    <property type="evidence" value="ECO:0007669"/>
    <property type="project" value="UniProtKB-KW"/>
</dbReference>
<keyword evidence="3" id="KW-0547">Nucleotide-binding</keyword>
<dbReference type="SUPFAM" id="SSF52540">
    <property type="entry name" value="P-loop containing nucleoside triphosphate hydrolases"/>
    <property type="match status" value="1"/>
</dbReference>
<dbReference type="SMART" id="SM00487">
    <property type="entry name" value="DEXDc"/>
    <property type="match status" value="1"/>
</dbReference>
<dbReference type="InterPro" id="IPR011545">
    <property type="entry name" value="DEAD/DEAH_box_helicase_dom"/>
</dbReference>
<evidence type="ECO:0000256" key="3">
    <source>
        <dbReference type="ARBA" id="ARBA00022806"/>
    </source>
</evidence>
<keyword evidence="3" id="KW-0067">ATP-binding</keyword>
<dbReference type="GO" id="GO:0003724">
    <property type="term" value="F:RNA helicase activity"/>
    <property type="evidence" value="ECO:0007669"/>
    <property type="project" value="UniProtKB-EC"/>
</dbReference>
<dbReference type="PANTHER" id="PTHR18934">
    <property type="entry name" value="ATP-DEPENDENT RNA HELICASE"/>
    <property type="match status" value="1"/>
</dbReference>
<dbReference type="PROSITE" id="PS00690">
    <property type="entry name" value="DEAH_ATP_HELICASE"/>
    <property type="match status" value="1"/>
</dbReference>
<evidence type="ECO:0000313" key="7">
    <source>
        <dbReference type="Proteomes" id="UP000593567"/>
    </source>
</evidence>
<dbReference type="GO" id="GO:0045943">
    <property type="term" value="P:positive regulation of transcription by RNA polymerase I"/>
    <property type="evidence" value="ECO:0007669"/>
    <property type="project" value="TreeGrafter"/>
</dbReference>
<dbReference type="FunFam" id="3.40.50.300:FF:000750">
    <property type="entry name" value="Putative ATP-dependent RNA helicase DHX33"/>
    <property type="match status" value="1"/>
</dbReference>
<protein>
    <recommendedName>
        <fullName evidence="1">RNA helicase</fullName>
        <ecNumber evidence="1">3.6.4.13</ecNumber>
    </recommendedName>
</protein>
<dbReference type="InterPro" id="IPR027417">
    <property type="entry name" value="P-loop_NTPase"/>
</dbReference>
<dbReference type="CDD" id="cd17978">
    <property type="entry name" value="DEXHc_DHX33"/>
    <property type="match status" value="1"/>
</dbReference>
<dbReference type="GO" id="GO:0005730">
    <property type="term" value="C:nucleolus"/>
    <property type="evidence" value="ECO:0007669"/>
    <property type="project" value="TreeGrafter"/>
</dbReference>
<accession>A0A7J7JRH4</accession>
<comment type="catalytic activity">
    <reaction evidence="4">
        <text>ATP + H2O = ADP + phosphate + H(+)</text>
        <dbReference type="Rhea" id="RHEA:13065"/>
        <dbReference type="ChEBI" id="CHEBI:15377"/>
        <dbReference type="ChEBI" id="CHEBI:15378"/>
        <dbReference type="ChEBI" id="CHEBI:30616"/>
        <dbReference type="ChEBI" id="CHEBI:43474"/>
        <dbReference type="ChEBI" id="CHEBI:456216"/>
        <dbReference type="EC" id="3.6.4.13"/>
    </reaction>
</comment>
<evidence type="ECO:0000256" key="2">
    <source>
        <dbReference type="ARBA" id="ARBA00022801"/>
    </source>
</evidence>
<dbReference type="Gene3D" id="3.40.50.300">
    <property type="entry name" value="P-loop containing nucleotide triphosphate hydrolases"/>
    <property type="match status" value="1"/>
</dbReference>
<dbReference type="InterPro" id="IPR014001">
    <property type="entry name" value="Helicase_ATP-bd"/>
</dbReference>
<proteinExistence type="predicted"/>
<organism evidence="6 7">
    <name type="scientific">Bugula neritina</name>
    <name type="common">Brown bryozoan</name>
    <name type="synonym">Sertularia neritina</name>
    <dbReference type="NCBI Taxonomy" id="10212"/>
    <lineage>
        <taxon>Eukaryota</taxon>
        <taxon>Metazoa</taxon>
        <taxon>Spiralia</taxon>
        <taxon>Lophotrochozoa</taxon>
        <taxon>Bryozoa</taxon>
        <taxon>Gymnolaemata</taxon>
        <taxon>Cheilostomatida</taxon>
        <taxon>Flustrina</taxon>
        <taxon>Buguloidea</taxon>
        <taxon>Bugulidae</taxon>
        <taxon>Bugula</taxon>
    </lineage>
</organism>
<dbReference type="InterPro" id="IPR002464">
    <property type="entry name" value="DNA/RNA_helicase_DEAH_CS"/>
</dbReference>
<dbReference type="Proteomes" id="UP000593567">
    <property type="component" value="Unassembled WGS sequence"/>
</dbReference>
<evidence type="ECO:0000259" key="5">
    <source>
        <dbReference type="PROSITE" id="PS51192"/>
    </source>
</evidence>